<proteinExistence type="predicted"/>
<dbReference type="Gene3D" id="3.10.540.10">
    <property type="entry name" value="duf1285 like domain"/>
    <property type="match status" value="1"/>
</dbReference>
<dbReference type="RefSeq" id="WP_065256041.1">
    <property type="nucleotide sequence ID" value="NZ_JARDJM010000037.1"/>
</dbReference>
<evidence type="ECO:0000259" key="2">
    <source>
        <dbReference type="Pfam" id="PF21028"/>
    </source>
</evidence>
<dbReference type="OrthoDB" id="3078366at2"/>
<dbReference type="Pfam" id="PF06938">
    <property type="entry name" value="DUF1285_N"/>
    <property type="match status" value="1"/>
</dbReference>
<dbReference type="Proteomes" id="UP000092607">
    <property type="component" value="Unassembled WGS sequence"/>
</dbReference>
<evidence type="ECO:0000313" key="4">
    <source>
        <dbReference type="Proteomes" id="UP000092607"/>
    </source>
</evidence>
<dbReference type="AlphaFoldDB" id="A0A1B8Q3S3"/>
<dbReference type="Gene3D" id="2.30.270.10">
    <property type="entry name" value="duf1285 protein"/>
    <property type="match status" value="1"/>
</dbReference>
<dbReference type="InterPro" id="IPR048341">
    <property type="entry name" value="DUF1285_N"/>
</dbReference>
<name>A0A1B8Q3S3_MORLA</name>
<organism evidence="3 4">
    <name type="scientific">Moraxella lacunata</name>
    <dbReference type="NCBI Taxonomy" id="477"/>
    <lineage>
        <taxon>Bacteria</taxon>
        <taxon>Pseudomonadati</taxon>
        <taxon>Pseudomonadota</taxon>
        <taxon>Gammaproteobacteria</taxon>
        <taxon>Moraxellales</taxon>
        <taxon>Moraxellaceae</taxon>
        <taxon>Moraxella</taxon>
    </lineage>
</organism>
<feature type="domain" description="DUF1285" evidence="2">
    <location>
        <begin position="103"/>
        <end position="194"/>
    </location>
</feature>
<dbReference type="EMBL" id="LZMS01000047">
    <property type="protein sequence ID" value="OBX63996.1"/>
    <property type="molecule type" value="Genomic_DNA"/>
</dbReference>
<protein>
    <recommendedName>
        <fullName evidence="5">Proteophosphoglycan</fullName>
    </recommendedName>
</protein>
<dbReference type="InterPro" id="IPR023361">
    <property type="entry name" value="DUF1285_beta_roll_sf"/>
</dbReference>
<evidence type="ECO:0000313" key="3">
    <source>
        <dbReference type="EMBL" id="OBX63996.1"/>
    </source>
</evidence>
<evidence type="ECO:0008006" key="5">
    <source>
        <dbReference type="Google" id="ProtNLM"/>
    </source>
</evidence>
<evidence type="ECO:0000259" key="1">
    <source>
        <dbReference type="Pfam" id="PF06938"/>
    </source>
</evidence>
<dbReference type="InterPro" id="IPR048342">
    <property type="entry name" value="DUF1285_C"/>
</dbReference>
<comment type="caution">
    <text evidence="3">The sequence shown here is derived from an EMBL/GenBank/DDBJ whole genome shotgun (WGS) entry which is preliminary data.</text>
</comment>
<reference evidence="3 4" key="1">
    <citation type="submission" date="2016-06" db="EMBL/GenBank/DDBJ databases">
        <title>Draft genome of Moraxella lacunata CCUG 57757A.</title>
        <authorList>
            <person name="Salva-Serra F."/>
            <person name="Engstrom-Jakobsson H."/>
            <person name="Thorell K."/>
            <person name="Gonzales-Siles L."/>
            <person name="Karlsson R."/>
            <person name="Boulund F."/>
            <person name="Engstrand L."/>
            <person name="Kristiansson E."/>
            <person name="Moore E."/>
        </authorList>
    </citation>
    <scope>NUCLEOTIDE SEQUENCE [LARGE SCALE GENOMIC DNA]</scope>
    <source>
        <strain evidence="3 4">CCUG 57757A</strain>
    </source>
</reference>
<dbReference type="Pfam" id="PF21028">
    <property type="entry name" value="DUF1285_C"/>
    <property type="match status" value="1"/>
</dbReference>
<sequence length="204" mass="23169">MTDNTDKNSNKSNDLTKLITALGNERKIPPLDKWTPETITPFDIVIDDNGEWYHDGVKIARQSLVDLFASVLWADVDGEQKRHFLKTPTDKYEITVIDTPLFINTVDKITKNGDDWIVFGTTNGDSIVLDGEPLYFKTVVRDDVADDRLYIDTRFNLTARIGRNVFYHLIELGELSDEQGQTVLTLQSGGKIHRVIAPNFNQKN</sequence>
<accession>A0A1B8Q3S3</accession>
<gene>
    <name evidence="3" type="ORF">A9309_05555</name>
</gene>
<feature type="domain" description="DUF1285" evidence="1">
    <location>
        <begin position="29"/>
        <end position="98"/>
    </location>
</feature>